<dbReference type="PANTHER" id="PTHR23100:SF0">
    <property type="entry name" value="ARGININE BIOSYNTHESIS BIFUNCTIONAL PROTEIN ARGJ, MITOCHONDRIAL"/>
    <property type="match status" value="1"/>
</dbReference>
<organism evidence="7 8">
    <name type="scientific">Trifolium medium</name>
    <dbReference type="NCBI Taxonomy" id="97028"/>
    <lineage>
        <taxon>Eukaryota</taxon>
        <taxon>Viridiplantae</taxon>
        <taxon>Streptophyta</taxon>
        <taxon>Embryophyta</taxon>
        <taxon>Tracheophyta</taxon>
        <taxon>Spermatophyta</taxon>
        <taxon>Magnoliopsida</taxon>
        <taxon>eudicotyledons</taxon>
        <taxon>Gunneridae</taxon>
        <taxon>Pentapetalae</taxon>
        <taxon>rosids</taxon>
        <taxon>fabids</taxon>
        <taxon>Fabales</taxon>
        <taxon>Fabaceae</taxon>
        <taxon>Papilionoideae</taxon>
        <taxon>50 kb inversion clade</taxon>
        <taxon>NPAAA clade</taxon>
        <taxon>Hologalegina</taxon>
        <taxon>IRL clade</taxon>
        <taxon>Trifolieae</taxon>
        <taxon>Trifolium</taxon>
    </lineage>
</organism>
<dbReference type="EMBL" id="LXQA010090030">
    <property type="protein sequence ID" value="MCI13882.1"/>
    <property type="molecule type" value="Genomic_DNA"/>
</dbReference>
<evidence type="ECO:0000256" key="2">
    <source>
        <dbReference type="ARBA" id="ARBA00022571"/>
    </source>
</evidence>
<evidence type="ECO:0000313" key="8">
    <source>
        <dbReference type="Proteomes" id="UP000265520"/>
    </source>
</evidence>
<name>A0A392PQ68_9FABA</name>
<evidence type="ECO:0000256" key="5">
    <source>
        <dbReference type="ARBA" id="ARBA00023268"/>
    </source>
</evidence>
<keyword evidence="8" id="KW-1185">Reference proteome</keyword>
<dbReference type="Proteomes" id="UP000265520">
    <property type="component" value="Unassembled WGS sequence"/>
</dbReference>
<keyword evidence="2" id="KW-0055">Arginine biosynthesis</keyword>
<dbReference type="GO" id="GO:0004042">
    <property type="term" value="F:L-glutamate N-acetyltransferase activity"/>
    <property type="evidence" value="ECO:0007669"/>
    <property type="project" value="TreeGrafter"/>
</dbReference>
<evidence type="ECO:0000256" key="6">
    <source>
        <dbReference type="ARBA" id="ARBA00023315"/>
    </source>
</evidence>
<comment type="caution">
    <text evidence="7">The sequence shown here is derived from an EMBL/GenBank/DDBJ whole genome shotgun (WGS) entry which is preliminary data.</text>
</comment>
<dbReference type="AlphaFoldDB" id="A0A392PQ68"/>
<dbReference type="InterPro" id="IPR002813">
    <property type="entry name" value="Arg_biosynth_ArgJ"/>
</dbReference>
<dbReference type="Pfam" id="PF01960">
    <property type="entry name" value="ArgJ"/>
    <property type="match status" value="1"/>
</dbReference>
<proteinExistence type="inferred from homology"/>
<feature type="non-terminal residue" evidence="7">
    <location>
        <position position="1"/>
    </location>
</feature>
<keyword evidence="4" id="KW-0068">Autocatalytic cleavage</keyword>
<dbReference type="Gene3D" id="3.10.20.340">
    <property type="entry name" value="ArgJ beta chain, C-terminal domain"/>
    <property type="match status" value="1"/>
</dbReference>
<sequence>AAVYGRDPNWGRIAAAAGYSGVSFNQNLLRVELGDTLLMDGGEPQSFDR</sequence>
<keyword evidence="3" id="KW-0808">Transferase</keyword>
<evidence type="ECO:0000256" key="3">
    <source>
        <dbReference type="ARBA" id="ARBA00022679"/>
    </source>
</evidence>
<dbReference type="InterPro" id="IPR042195">
    <property type="entry name" value="ArgJ_beta_C"/>
</dbReference>
<dbReference type="GO" id="GO:0006526">
    <property type="term" value="P:L-arginine biosynthetic process"/>
    <property type="evidence" value="ECO:0007669"/>
    <property type="project" value="UniProtKB-KW"/>
</dbReference>
<evidence type="ECO:0000256" key="1">
    <source>
        <dbReference type="ARBA" id="ARBA00006774"/>
    </source>
</evidence>
<reference evidence="7 8" key="1">
    <citation type="journal article" date="2018" name="Front. Plant Sci.">
        <title>Red Clover (Trifolium pratense) and Zigzag Clover (T. medium) - A Picture of Genomic Similarities and Differences.</title>
        <authorList>
            <person name="Dluhosova J."/>
            <person name="Istvanek J."/>
            <person name="Nedelnik J."/>
            <person name="Repkova J."/>
        </authorList>
    </citation>
    <scope>NUCLEOTIDE SEQUENCE [LARGE SCALE GENOMIC DNA]</scope>
    <source>
        <strain evidence="8">cv. 10/8</strain>
        <tissue evidence="7">Leaf</tissue>
    </source>
</reference>
<dbReference type="SUPFAM" id="SSF56266">
    <property type="entry name" value="DmpA/ArgJ-like"/>
    <property type="match status" value="1"/>
</dbReference>
<keyword evidence="6" id="KW-0012">Acyltransferase</keyword>
<comment type="similarity">
    <text evidence="1">Belongs to the ArgJ family.</text>
</comment>
<dbReference type="GO" id="GO:0006592">
    <property type="term" value="P:ornithine biosynthetic process"/>
    <property type="evidence" value="ECO:0007669"/>
    <property type="project" value="TreeGrafter"/>
</dbReference>
<keyword evidence="2" id="KW-0028">Amino-acid biosynthesis</keyword>
<accession>A0A392PQ68</accession>
<protein>
    <submittedName>
        <fullName evidence="7">Arginine biosynthesis protein ArgJ</fullName>
    </submittedName>
</protein>
<dbReference type="InterPro" id="IPR016117">
    <property type="entry name" value="ArgJ-like_dom_sf"/>
</dbReference>
<dbReference type="PANTHER" id="PTHR23100">
    <property type="entry name" value="ARGININE BIOSYNTHESIS BIFUNCTIONAL PROTEIN ARGJ"/>
    <property type="match status" value="1"/>
</dbReference>
<evidence type="ECO:0000313" key="7">
    <source>
        <dbReference type="EMBL" id="MCI13882.1"/>
    </source>
</evidence>
<evidence type="ECO:0000256" key="4">
    <source>
        <dbReference type="ARBA" id="ARBA00022813"/>
    </source>
</evidence>
<keyword evidence="5" id="KW-0511">Multifunctional enzyme</keyword>
<dbReference type="GO" id="GO:0004358">
    <property type="term" value="F:L-glutamate N-acetyltransferase activity, acting on acetyl-L-ornithine as donor"/>
    <property type="evidence" value="ECO:0007669"/>
    <property type="project" value="InterPro"/>
</dbReference>